<gene>
    <name evidence="2" type="ORF">HHI36_011785</name>
</gene>
<keyword evidence="1" id="KW-0472">Membrane</keyword>
<keyword evidence="3" id="KW-1185">Reference proteome</keyword>
<comment type="caution">
    <text evidence="2">The sequence shown here is derived from an EMBL/GenBank/DDBJ whole genome shotgun (WGS) entry which is preliminary data.</text>
</comment>
<evidence type="ECO:0000256" key="1">
    <source>
        <dbReference type="SAM" id="Phobius"/>
    </source>
</evidence>
<feature type="non-terminal residue" evidence="2">
    <location>
        <position position="1"/>
    </location>
</feature>
<keyword evidence="1" id="KW-1133">Transmembrane helix</keyword>
<feature type="transmembrane region" description="Helical" evidence="1">
    <location>
        <begin position="36"/>
        <end position="62"/>
    </location>
</feature>
<sequence>GKKWRKYNDATADISEDDDTDNYDDNVDSLLQQNKAVAILSASGKTVLMCCAILAIMSASLLA</sequence>
<accession>A0ABD2NDY7</accession>
<reference evidence="2 3" key="1">
    <citation type="journal article" date="2021" name="BMC Biol.">
        <title>Horizontally acquired antibacterial genes associated with adaptive radiation of ladybird beetles.</title>
        <authorList>
            <person name="Li H.S."/>
            <person name="Tang X.F."/>
            <person name="Huang Y.H."/>
            <person name="Xu Z.Y."/>
            <person name="Chen M.L."/>
            <person name="Du X.Y."/>
            <person name="Qiu B.Y."/>
            <person name="Chen P.T."/>
            <person name="Zhang W."/>
            <person name="Slipinski A."/>
            <person name="Escalona H.E."/>
            <person name="Waterhouse R.M."/>
            <person name="Zwick A."/>
            <person name="Pang H."/>
        </authorList>
    </citation>
    <scope>NUCLEOTIDE SEQUENCE [LARGE SCALE GENOMIC DNA]</scope>
    <source>
        <strain evidence="2">SYSU2018</strain>
    </source>
</reference>
<dbReference type="AlphaFoldDB" id="A0ABD2NDY7"/>
<dbReference type="Proteomes" id="UP001516400">
    <property type="component" value="Unassembled WGS sequence"/>
</dbReference>
<dbReference type="EMBL" id="JABFTP020000103">
    <property type="protein sequence ID" value="KAL3276401.1"/>
    <property type="molecule type" value="Genomic_DNA"/>
</dbReference>
<evidence type="ECO:0000313" key="3">
    <source>
        <dbReference type="Proteomes" id="UP001516400"/>
    </source>
</evidence>
<keyword evidence="1" id="KW-0812">Transmembrane</keyword>
<name>A0ABD2NDY7_9CUCU</name>
<organism evidence="2 3">
    <name type="scientific">Cryptolaemus montrouzieri</name>
    <dbReference type="NCBI Taxonomy" id="559131"/>
    <lineage>
        <taxon>Eukaryota</taxon>
        <taxon>Metazoa</taxon>
        <taxon>Ecdysozoa</taxon>
        <taxon>Arthropoda</taxon>
        <taxon>Hexapoda</taxon>
        <taxon>Insecta</taxon>
        <taxon>Pterygota</taxon>
        <taxon>Neoptera</taxon>
        <taxon>Endopterygota</taxon>
        <taxon>Coleoptera</taxon>
        <taxon>Polyphaga</taxon>
        <taxon>Cucujiformia</taxon>
        <taxon>Coccinelloidea</taxon>
        <taxon>Coccinellidae</taxon>
        <taxon>Scymninae</taxon>
        <taxon>Scymnini</taxon>
        <taxon>Cryptolaemus</taxon>
    </lineage>
</organism>
<proteinExistence type="predicted"/>
<protein>
    <submittedName>
        <fullName evidence="2">Uncharacterized protein</fullName>
    </submittedName>
</protein>
<evidence type="ECO:0000313" key="2">
    <source>
        <dbReference type="EMBL" id="KAL3276401.1"/>
    </source>
</evidence>